<dbReference type="EMBL" id="BSNX01000075">
    <property type="protein sequence ID" value="GLQ75826.1"/>
    <property type="molecule type" value="Genomic_DNA"/>
</dbReference>
<reference evidence="3" key="1">
    <citation type="journal article" date="2019" name="Int. J. Syst. Evol. Microbiol.">
        <title>The Global Catalogue of Microorganisms (GCM) 10K type strain sequencing project: providing services to taxonomists for standard genome sequencing and annotation.</title>
        <authorList>
            <consortium name="The Broad Institute Genomics Platform"/>
            <consortium name="The Broad Institute Genome Sequencing Center for Infectious Disease"/>
            <person name="Wu L."/>
            <person name="Ma J."/>
        </authorList>
    </citation>
    <scope>NUCLEOTIDE SEQUENCE [LARGE SCALE GENOMIC DNA]</scope>
    <source>
        <strain evidence="3">NBRC 15640</strain>
    </source>
</reference>
<evidence type="ECO:0008006" key="4">
    <source>
        <dbReference type="Google" id="ProtNLM"/>
    </source>
</evidence>
<dbReference type="Gene3D" id="3.40.50.12500">
    <property type="match status" value="1"/>
</dbReference>
<protein>
    <recommendedName>
        <fullName evidence="4">Hydrogenase expression protein HupH</fullName>
    </recommendedName>
</protein>
<comment type="caution">
    <text evidence="2">The sequence shown here is derived from an EMBL/GenBank/DDBJ whole genome shotgun (WGS) entry which is preliminary data.</text>
</comment>
<name>A0AAV5P0U7_9VIBR</name>
<organism evidence="2 3">
    <name type="scientific">Vibrio penaeicida</name>
    <dbReference type="NCBI Taxonomy" id="104609"/>
    <lineage>
        <taxon>Bacteria</taxon>
        <taxon>Pseudomonadati</taxon>
        <taxon>Pseudomonadota</taxon>
        <taxon>Gammaproteobacteria</taxon>
        <taxon>Vibrionales</taxon>
        <taxon>Vibrionaceae</taxon>
        <taxon>Vibrio</taxon>
    </lineage>
</organism>
<keyword evidence="3" id="KW-1185">Reference proteome</keyword>
<comment type="similarity">
    <text evidence="1">Belongs to the HyuE racemase family.</text>
</comment>
<proteinExistence type="inferred from homology"/>
<sequence>MIEIRIVTPITTVGFRRPDVFERLTPQGCRITQGQIELGPVSVESALDEVLASPGVVQEAIRAEADGADVVIIDCMLDPALEAARESVSIPVIGAGECGFFHAAQHGKFAIVTVLDRQKRAFLSKGAMHGLSDKLVDVLGIGVNVLDLDSAPDKTLKASTAAAKPLIESGEVDAILFGCTGMLGLAEPLAQKLGIAPSNVVDPLPTAILYAKSLVENPDQNDVDRLSHFPTPDVKPIKGFDDWPLIRDKFARKSV</sequence>
<dbReference type="GO" id="GO:0047661">
    <property type="term" value="F:amino-acid racemase activity"/>
    <property type="evidence" value="ECO:0007669"/>
    <property type="project" value="InterPro"/>
</dbReference>
<dbReference type="InterPro" id="IPR052186">
    <property type="entry name" value="Hydantoin_racemase-like"/>
</dbReference>
<accession>A0AAV5P0U7</accession>
<dbReference type="AlphaFoldDB" id="A0AAV5P0U7"/>
<evidence type="ECO:0000313" key="2">
    <source>
        <dbReference type="EMBL" id="GLQ75826.1"/>
    </source>
</evidence>
<dbReference type="PANTHER" id="PTHR28047">
    <property type="entry name" value="PROTEIN DCG1"/>
    <property type="match status" value="1"/>
</dbReference>
<dbReference type="InterPro" id="IPR015942">
    <property type="entry name" value="Asp/Glu/hydantoin_racemase"/>
</dbReference>
<evidence type="ECO:0000313" key="3">
    <source>
        <dbReference type="Proteomes" id="UP001156690"/>
    </source>
</evidence>
<gene>
    <name evidence="2" type="ORF">GCM10007932_51890</name>
</gene>
<dbReference type="RefSeq" id="WP_126606666.1">
    <property type="nucleotide sequence ID" value="NZ_AP025145.1"/>
</dbReference>
<evidence type="ECO:0000256" key="1">
    <source>
        <dbReference type="ARBA" id="ARBA00038414"/>
    </source>
</evidence>
<dbReference type="Pfam" id="PF01177">
    <property type="entry name" value="Asp_Glu_race"/>
    <property type="match status" value="1"/>
</dbReference>
<dbReference type="PANTHER" id="PTHR28047:SF5">
    <property type="entry name" value="PROTEIN DCG1"/>
    <property type="match status" value="1"/>
</dbReference>
<dbReference type="Proteomes" id="UP001156690">
    <property type="component" value="Unassembled WGS sequence"/>
</dbReference>
<dbReference type="InterPro" id="IPR053714">
    <property type="entry name" value="Iso_Racemase_Enz_sf"/>
</dbReference>